<evidence type="ECO:0000256" key="5">
    <source>
        <dbReference type="ARBA" id="ARBA00023024"/>
    </source>
</evidence>
<dbReference type="SMART" id="SM00495">
    <property type="entry name" value="ChtBD3"/>
    <property type="match status" value="2"/>
</dbReference>
<dbReference type="PANTHER" id="PTHR11177:SF317">
    <property type="entry name" value="CHITINASE 12-RELATED"/>
    <property type="match status" value="1"/>
</dbReference>
<evidence type="ECO:0000256" key="6">
    <source>
        <dbReference type="ARBA" id="ARBA00023277"/>
    </source>
</evidence>
<dbReference type="InterPro" id="IPR022409">
    <property type="entry name" value="PKD/Chitinase_dom"/>
</dbReference>
<dbReference type="PROSITE" id="PS01095">
    <property type="entry name" value="GH18_1"/>
    <property type="match status" value="2"/>
</dbReference>
<dbReference type="PROSITE" id="PS51910">
    <property type="entry name" value="GH18_2"/>
    <property type="match status" value="2"/>
</dbReference>
<keyword evidence="5" id="KW-0624">Polysaccharide degradation</keyword>
<reference evidence="11" key="1">
    <citation type="journal article" date="2019" name="Int. J. Syst. Evol. Microbiol.">
        <title>The Global Catalogue of Microorganisms (GCM) 10K type strain sequencing project: providing services to taxonomists for standard genome sequencing and annotation.</title>
        <authorList>
            <consortium name="The Broad Institute Genomics Platform"/>
            <consortium name="The Broad Institute Genome Sequencing Center for Infectious Disease"/>
            <person name="Wu L."/>
            <person name="Ma J."/>
        </authorList>
    </citation>
    <scope>NUCLEOTIDE SEQUENCE [LARGE SCALE GENOMIC DNA]</scope>
    <source>
        <strain evidence="11">CGMCC 1.10832</strain>
    </source>
</reference>
<evidence type="ECO:0000256" key="7">
    <source>
        <dbReference type="ARBA" id="ARBA00023295"/>
    </source>
</evidence>
<dbReference type="InterPro" id="IPR017853">
    <property type="entry name" value="GH"/>
</dbReference>
<evidence type="ECO:0000313" key="10">
    <source>
        <dbReference type="EMBL" id="GGC54723.1"/>
    </source>
</evidence>
<dbReference type="InterPro" id="IPR050314">
    <property type="entry name" value="Glycosyl_Hydrlase_18"/>
</dbReference>
<dbReference type="Gene3D" id="2.60.40.10">
    <property type="entry name" value="Immunoglobulins"/>
    <property type="match status" value="4"/>
</dbReference>
<keyword evidence="5" id="KW-0146">Chitin degradation</keyword>
<organism evidence="10 11">
    <name type="scientific">Marivirga lumbricoides</name>
    <dbReference type="NCBI Taxonomy" id="1046115"/>
    <lineage>
        <taxon>Bacteria</taxon>
        <taxon>Pseudomonadati</taxon>
        <taxon>Bacteroidota</taxon>
        <taxon>Cytophagia</taxon>
        <taxon>Cytophagales</taxon>
        <taxon>Marivirgaceae</taxon>
        <taxon>Marivirga</taxon>
    </lineage>
</organism>
<dbReference type="SUPFAM" id="SSF51055">
    <property type="entry name" value="Carbohydrate binding domain"/>
    <property type="match status" value="2"/>
</dbReference>
<dbReference type="Gene3D" id="2.10.10.20">
    <property type="entry name" value="Carbohydrate-binding module superfamily 5/12"/>
    <property type="match status" value="2"/>
</dbReference>
<evidence type="ECO:0000313" key="11">
    <source>
        <dbReference type="Proteomes" id="UP000636010"/>
    </source>
</evidence>
<dbReference type="SUPFAM" id="SSF51445">
    <property type="entry name" value="(Trans)glycosidases"/>
    <property type="match status" value="2"/>
</dbReference>
<dbReference type="SUPFAM" id="SSF49299">
    <property type="entry name" value="PKD domain"/>
    <property type="match status" value="2"/>
</dbReference>
<feature type="domain" description="GH18" evidence="9">
    <location>
        <begin position="26"/>
        <end position="487"/>
    </location>
</feature>
<dbReference type="InterPro" id="IPR011583">
    <property type="entry name" value="Chitinase_II/V-like_cat"/>
</dbReference>
<sequence length="1380" mass="146784">MLCCFPFLSNAQVTPQVPATTADHNKQVIGYLTQWGPWKDVAGLIPKGSQNQLNIDYSQYTILNFSFFGVAVDGSVHSGDYRNPNIAQEGVDQQPAPLINDDIYSSWDKFLLYGELEVLYHVADGSSAYNQGYRNSGGGWTNIETGESGAFPLSVHKEGGPEGMLALCKEYGVKAMASIGGWSMGKHFPEMAANPTKRARFIEDCKKLIALGFDGIDLDWEYPGHEGMNFTGSPADFTNFAILLEDIRAAIGPDKLITSCFAANPAKLQGFNWSRIDQSMDYYNIMTYDYNGGWSNKAGHNSPLYDYSGAEYEGFTVDAAAQAMKATGIPLHKINLGVAFYGRGVVTDGPAALNAPTVKVQTNIEPDGSVLTAADFSNWPKNVWDGTPNYNAVVANTGDWVDHWDDEAKVPYKTKGNYFLSYDNERSIEEKAKYINQEQLGGVIVWHVTGDWLDLTSNTTTYGGKLVYSPNTKAPLVNTVNKVFAEGSTGNRNPTVALSSPEANTTYPSGSAVTIEANASDSDGSVTKVEFLVNGTVAGTDTSAPYSFTVTDLADGSYSISARATDNEAATATSTSVNVIIGESDNEAPVVSITTPVNNAKITEGSAINITASASDSDGSIISVQFLVDGSLVGEATSAPYTFIWNNTAVGNYTLTAVATDDEGASTTSAAVLVEVEENTGSDCDVPAWDPAKAYNGGALVSYEGNTYEAKWWTQGDNPAQPVDVGVWKLIGPCGDGEEPENQSPTVSLSSPANNAAFEAGVSLSITATATDSDGTVSKVEFFNGTSKLGEDTTAPYSYSWSNVAEGTYTLTAKATDNDGSVSTSAAVNIVVESGDVVVDPEPCTGSGKRIVGYMPSWSGTAQAIQYSKLTHIMYSFIRPTTTGGLTAVENPQKLSDIVSLAHQNGVKVAIAVGGWSDLNNTDFETMAANATYRQNFINNLVSLINNYNLDGVDMDWEYPAGGQNPANFATLMHELAVTLHASGKELSAAVAAYGYNADAVLNSVFNDVDFLNLMAYDGGDGASHSPYSYAETTLNYWLNRGLPASKAILGVPFYGRPTWKSYQTLLAEGADPYADIFNGVYYNGINTIKAKSELGAQQGGGIMIWEITQDAVGQYSLLSAINEVIQPCDGGGTGTAPTVSLTSPSSGANFASGSNVNITATASDSDGSVTKVAFYAGSTLLGEDTTAPYSFSWTAGADGTYELKAIATDNDGKSSSASVNVTVGDISCSVPAWSATAVYTKGMQVSYNGNTYEAKWWTQGENPAQAGEWGAWKLLGSCGANSLMVGPETNAMKMQSLESGLRIYPNPSKAGSVVQLKFSSDIKEAKVYIQNMVGERSYSETLRSNNGILEVKIPELPSGLYIFKVVAGDKMWTENHIIK</sequence>
<comment type="caution">
    <text evidence="10">The sequence shown here is derived from an EMBL/GenBank/DDBJ whole genome shotgun (WGS) entry which is preliminary data.</text>
</comment>
<dbReference type="InterPro" id="IPR013783">
    <property type="entry name" value="Ig-like_fold"/>
</dbReference>
<dbReference type="InterPro" id="IPR035986">
    <property type="entry name" value="PKD_dom_sf"/>
</dbReference>
<dbReference type="SMART" id="SM00089">
    <property type="entry name" value="PKD"/>
    <property type="match status" value="4"/>
</dbReference>
<keyword evidence="6" id="KW-0119">Carbohydrate metabolism</keyword>
<dbReference type="CDD" id="cd00146">
    <property type="entry name" value="PKD"/>
    <property type="match status" value="1"/>
</dbReference>
<evidence type="ECO:0000256" key="1">
    <source>
        <dbReference type="ARBA" id="ARBA00000822"/>
    </source>
</evidence>
<protein>
    <recommendedName>
        <fullName evidence="3">chitinase</fullName>
        <ecNumber evidence="3">3.2.1.14</ecNumber>
    </recommendedName>
</protein>
<gene>
    <name evidence="10" type="ORF">GCM10011506_45460</name>
</gene>
<dbReference type="Pfam" id="PF02839">
    <property type="entry name" value="CBM_5_12"/>
    <property type="match status" value="2"/>
</dbReference>
<dbReference type="Pfam" id="PF17957">
    <property type="entry name" value="Big_7"/>
    <property type="match status" value="4"/>
</dbReference>
<dbReference type="NCBIfam" id="TIGR04183">
    <property type="entry name" value="Por_Secre_tail"/>
    <property type="match status" value="1"/>
</dbReference>
<dbReference type="InterPro" id="IPR003610">
    <property type="entry name" value="CBM5/12"/>
</dbReference>
<dbReference type="InterPro" id="IPR026444">
    <property type="entry name" value="Secre_tail"/>
</dbReference>
<evidence type="ECO:0000259" key="9">
    <source>
        <dbReference type="PROSITE" id="PS51910"/>
    </source>
</evidence>
<dbReference type="Pfam" id="PF00704">
    <property type="entry name" value="Glyco_hydro_18"/>
    <property type="match status" value="2"/>
</dbReference>
<keyword evidence="7 8" id="KW-0326">Glycosidase</keyword>
<dbReference type="PANTHER" id="PTHR11177">
    <property type="entry name" value="CHITINASE"/>
    <property type="match status" value="1"/>
</dbReference>
<comment type="catalytic activity">
    <reaction evidence="1">
        <text>Random endo-hydrolysis of N-acetyl-beta-D-glucosaminide (1-&gt;4)-beta-linkages in chitin and chitodextrins.</text>
        <dbReference type="EC" id="3.2.1.14"/>
    </reaction>
</comment>
<evidence type="ECO:0000256" key="8">
    <source>
        <dbReference type="RuleBase" id="RU000489"/>
    </source>
</evidence>
<comment type="similarity">
    <text evidence="2">Belongs to the glycosyl hydrolase 18 family. Chitinase class II subfamily.</text>
</comment>
<evidence type="ECO:0000256" key="3">
    <source>
        <dbReference type="ARBA" id="ARBA00012729"/>
    </source>
</evidence>
<dbReference type="Gene3D" id="3.20.20.80">
    <property type="entry name" value="Glycosidases"/>
    <property type="match status" value="3"/>
</dbReference>
<dbReference type="EC" id="3.2.1.14" evidence="3"/>
<keyword evidence="4 8" id="KW-0378">Hydrolase</keyword>
<dbReference type="Gene3D" id="3.40.5.30">
    <property type="entry name" value="(Trans)glycosidases - domain 2"/>
    <property type="match status" value="1"/>
</dbReference>
<evidence type="ECO:0000256" key="2">
    <source>
        <dbReference type="ARBA" id="ARBA00009121"/>
    </source>
</evidence>
<accession>A0ABQ1N5F2</accession>
<evidence type="ECO:0000256" key="4">
    <source>
        <dbReference type="ARBA" id="ARBA00022801"/>
    </source>
</evidence>
<proteinExistence type="inferred from homology"/>
<dbReference type="Proteomes" id="UP000636010">
    <property type="component" value="Unassembled WGS sequence"/>
</dbReference>
<name>A0ABQ1N5F2_9BACT</name>
<dbReference type="CDD" id="cd12215">
    <property type="entry name" value="ChiC_BD"/>
    <property type="match status" value="2"/>
</dbReference>
<dbReference type="InterPro" id="IPR001579">
    <property type="entry name" value="Glyco_hydro_18_chit_AS"/>
</dbReference>
<keyword evidence="11" id="KW-1185">Reference proteome</keyword>
<feature type="domain" description="GH18" evidence="9">
    <location>
        <begin position="849"/>
        <end position="1129"/>
    </location>
</feature>
<dbReference type="EMBL" id="BMEC01000021">
    <property type="protein sequence ID" value="GGC54723.1"/>
    <property type="molecule type" value="Genomic_DNA"/>
</dbReference>
<dbReference type="InterPro" id="IPR001223">
    <property type="entry name" value="Glyco_hydro18_cat"/>
</dbReference>
<dbReference type="InterPro" id="IPR036573">
    <property type="entry name" value="CBM_sf_5/12"/>
</dbReference>
<dbReference type="SMART" id="SM00636">
    <property type="entry name" value="Glyco_18"/>
    <property type="match status" value="2"/>
</dbReference>